<sequence length="274" mass="30804">MFIVLLKLPFLLTSNMLVSDNFLYIATGPQLIKYDLINQTSRNYYYFDRCGSFECFPFCVGKLRDSIILGTSGGLLSLSNSTFNVISNKPVTWCEDVITVSEIYRDMRNVITYGEALDENLKTIYKGCAVYTASGDYYSLVCNDTYYLRTPYGSIKIDSPALITRSNEYVGVLTLSGRVMIFRGNEIAYQGQLPTPTPPYFINASNGEFLLTGGGRVYLWKDGKLYASNLTNVLQAVWYGNNLLVMQLSNNELIIGLVKDVEWRAVGKKVTNQP</sequence>
<dbReference type="KEGG" id="iis:EYM_00510"/>
<name>A0A0U3FJQ5_9CREN</name>
<organism evidence="1 2">
    <name type="scientific">Ignicoccus islandicus DSM 13165</name>
    <dbReference type="NCBI Taxonomy" id="940295"/>
    <lineage>
        <taxon>Archaea</taxon>
        <taxon>Thermoproteota</taxon>
        <taxon>Thermoprotei</taxon>
        <taxon>Desulfurococcales</taxon>
        <taxon>Desulfurococcaceae</taxon>
        <taxon>Ignicoccus</taxon>
    </lineage>
</organism>
<evidence type="ECO:0000313" key="1">
    <source>
        <dbReference type="EMBL" id="ALU12118.1"/>
    </source>
</evidence>
<protein>
    <submittedName>
        <fullName evidence="1">Uncharacterized protein</fullName>
    </submittedName>
</protein>
<dbReference type="EMBL" id="CP006867">
    <property type="protein sequence ID" value="ALU12118.1"/>
    <property type="molecule type" value="Genomic_DNA"/>
</dbReference>
<accession>A0A0U3FJQ5</accession>
<proteinExistence type="predicted"/>
<evidence type="ECO:0000313" key="2">
    <source>
        <dbReference type="Proteomes" id="UP000060778"/>
    </source>
</evidence>
<dbReference type="Proteomes" id="UP000060778">
    <property type="component" value="Chromosome"/>
</dbReference>
<keyword evidence="2" id="KW-1185">Reference proteome</keyword>
<gene>
    <name evidence="1" type="ORF">EYM_00510</name>
</gene>
<dbReference type="GeneID" id="30679522"/>
<reference evidence="1 2" key="1">
    <citation type="submission" date="2013-11" db="EMBL/GenBank/DDBJ databases">
        <title>Comparative genomics of Ignicoccus.</title>
        <authorList>
            <person name="Podar M."/>
        </authorList>
    </citation>
    <scope>NUCLEOTIDE SEQUENCE [LARGE SCALE GENOMIC DNA]</scope>
    <source>
        <strain evidence="1 2">DSM 13165</strain>
    </source>
</reference>
<dbReference type="AlphaFoldDB" id="A0A0U3FJQ5"/>
<dbReference type="RefSeq" id="WP_075049183.1">
    <property type="nucleotide sequence ID" value="NZ_CP006867.1"/>
</dbReference>